<keyword evidence="5 8" id="KW-0812">Transmembrane</keyword>
<dbReference type="Proteomes" id="UP000009881">
    <property type="component" value="Unassembled WGS sequence"/>
</dbReference>
<dbReference type="Gene3D" id="1.10.3470.10">
    <property type="entry name" value="ABC transporter involved in vitamin B12 uptake, BtuC"/>
    <property type="match status" value="2"/>
</dbReference>
<protein>
    <submittedName>
        <fullName evidence="9">Ferric hydroxamate ABC transporter, permease component FhuB</fullName>
    </submittedName>
</protein>
<reference evidence="9 10" key="1">
    <citation type="journal article" date="2013" name="Genome Announc.">
        <title>Draft Genome Sequence of an Alphaproteobacterium, Caenispirillum salinarum AK4(T), Isolated from a Solar Saltern.</title>
        <authorList>
            <person name="Khatri I."/>
            <person name="Singh A."/>
            <person name="Korpole S."/>
            <person name="Pinnaka A.K."/>
            <person name="Subramanian S."/>
        </authorList>
    </citation>
    <scope>NUCLEOTIDE SEQUENCE [LARGE SCALE GENOMIC DNA]</scope>
    <source>
        <strain evidence="9 10">AK4</strain>
    </source>
</reference>
<dbReference type="eggNOG" id="COG0609">
    <property type="taxonomic scope" value="Bacteria"/>
</dbReference>
<feature type="transmembrane region" description="Helical" evidence="8">
    <location>
        <begin position="53"/>
        <end position="74"/>
    </location>
</feature>
<feature type="transmembrane region" description="Helical" evidence="8">
    <location>
        <begin position="518"/>
        <end position="543"/>
    </location>
</feature>
<feature type="transmembrane region" description="Helical" evidence="8">
    <location>
        <begin position="341"/>
        <end position="364"/>
    </location>
</feature>
<feature type="transmembrane region" description="Helical" evidence="8">
    <location>
        <begin position="634"/>
        <end position="652"/>
    </location>
</feature>
<evidence type="ECO:0000313" key="10">
    <source>
        <dbReference type="Proteomes" id="UP000009881"/>
    </source>
</evidence>
<dbReference type="SUPFAM" id="SSF81345">
    <property type="entry name" value="ABC transporter involved in vitamin B12 uptake, BtuC"/>
    <property type="match status" value="2"/>
</dbReference>
<dbReference type="InterPro" id="IPR037294">
    <property type="entry name" value="ABC_BtuC-like"/>
</dbReference>
<evidence type="ECO:0000256" key="7">
    <source>
        <dbReference type="ARBA" id="ARBA00023136"/>
    </source>
</evidence>
<feature type="transmembrane region" description="Helical" evidence="8">
    <location>
        <begin position="269"/>
        <end position="286"/>
    </location>
</feature>
<feature type="transmembrane region" description="Helical" evidence="8">
    <location>
        <begin position="421"/>
        <end position="440"/>
    </location>
</feature>
<keyword evidence="10" id="KW-1185">Reference proteome</keyword>
<gene>
    <name evidence="9" type="ORF">C882_0726</name>
</gene>
<feature type="transmembrane region" description="Helical" evidence="8">
    <location>
        <begin position="446"/>
        <end position="465"/>
    </location>
</feature>
<feature type="transmembrane region" description="Helical" evidence="8">
    <location>
        <begin position="115"/>
        <end position="133"/>
    </location>
</feature>
<dbReference type="STRING" id="1238182.C882_0726"/>
<evidence type="ECO:0000256" key="8">
    <source>
        <dbReference type="SAM" id="Phobius"/>
    </source>
</evidence>
<feature type="transmembrane region" description="Helical" evidence="8">
    <location>
        <begin position="140"/>
        <end position="163"/>
    </location>
</feature>
<dbReference type="GO" id="GO:0033214">
    <property type="term" value="P:siderophore-iron import into cell"/>
    <property type="evidence" value="ECO:0007669"/>
    <property type="project" value="TreeGrafter"/>
</dbReference>
<comment type="subcellular location">
    <subcellularLocation>
        <location evidence="1">Cell membrane</location>
        <topology evidence="1">Multi-pass membrane protein</topology>
    </subcellularLocation>
</comment>
<dbReference type="InterPro" id="IPR000522">
    <property type="entry name" value="ABC_transptr_permease_BtuC"/>
</dbReference>
<evidence type="ECO:0000313" key="9">
    <source>
        <dbReference type="EMBL" id="EKV28962.1"/>
    </source>
</evidence>
<dbReference type="OrthoDB" id="9811721at2"/>
<dbReference type="PANTHER" id="PTHR30472:SF37">
    <property type="entry name" value="FE(3+) DICITRATE TRANSPORT SYSTEM PERMEASE PROTEIN FECD-RELATED"/>
    <property type="match status" value="1"/>
</dbReference>
<evidence type="ECO:0000256" key="3">
    <source>
        <dbReference type="ARBA" id="ARBA00022448"/>
    </source>
</evidence>
<accession>K9GUR0</accession>
<evidence type="ECO:0000256" key="1">
    <source>
        <dbReference type="ARBA" id="ARBA00004651"/>
    </source>
</evidence>
<evidence type="ECO:0000256" key="5">
    <source>
        <dbReference type="ARBA" id="ARBA00022692"/>
    </source>
</evidence>
<feature type="transmembrane region" description="Helical" evidence="8">
    <location>
        <begin position="298"/>
        <end position="320"/>
    </location>
</feature>
<organism evidence="9 10">
    <name type="scientific">Caenispirillum salinarum AK4</name>
    <dbReference type="NCBI Taxonomy" id="1238182"/>
    <lineage>
        <taxon>Bacteria</taxon>
        <taxon>Pseudomonadati</taxon>
        <taxon>Pseudomonadota</taxon>
        <taxon>Alphaproteobacteria</taxon>
        <taxon>Rhodospirillales</taxon>
        <taxon>Novispirillaceae</taxon>
        <taxon>Caenispirillum</taxon>
    </lineage>
</organism>
<evidence type="ECO:0000256" key="4">
    <source>
        <dbReference type="ARBA" id="ARBA00022475"/>
    </source>
</evidence>
<dbReference type="AlphaFoldDB" id="K9GUR0"/>
<dbReference type="EMBL" id="ANHY01000014">
    <property type="protein sequence ID" value="EKV28962.1"/>
    <property type="molecule type" value="Genomic_DNA"/>
</dbReference>
<feature type="transmembrane region" description="Helical" evidence="8">
    <location>
        <begin position="391"/>
        <end position="409"/>
    </location>
</feature>
<keyword evidence="3" id="KW-0813">Transport</keyword>
<dbReference type="PATRIC" id="fig|1238182.3.peg.2940"/>
<dbReference type="Pfam" id="PF01032">
    <property type="entry name" value="FecCD"/>
    <property type="match status" value="2"/>
</dbReference>
<dbReference type="GO" id="GO:0022857">
    <property type="term" value="F:transmembrane transporter activity"/>
    <property type="evidence" value="ECO:0007669"/>
    <property type="project" value="InterPro"/>
</dbReference>
<dbReference type="PANTHER" id="PTHR30472">
    <property type="entry name" value="FERRIC ENTEROBACTIN TRANSPORT SYSTEM PERMEASE PROTEIN"/>
    <property type="match status" value="1"/>
</dbReference>
<keyword evidence="6 8" id="KW-1133">Transmembrane helix</keyword>
<feature type="transmembrane region" description="Helical" evidence="8">
    <location>
        <begin position="477"/>
        <end position="498"/>
    </location>
</feature>
<evidence type="ECO:0000256" key="2">
    <source>
        <dbReference type="ARBA" id="ARBA00007935"/>
    </source>
</evidence>
<dbReference type="NCBIfam" id="NF007866">
    <property type="entry name" value="PRK10577.1-2"/>
    <property type="match status" value="1"/>
</dbReference>
<feature type="transmembrane region" description="Helical" evidence="8">
    <location>
        <begin position="230"/>
        <end position="257"/>
    </location>
</feature>
<sequence length="655" mass="66050">MMAETRDKTPAIALTLFAAAAAAAWLLLREDLPHLLEPAAGYGADRMVLLYSQLPRLVVSLLCGAALALSGAILQRALRNPLASPTTLGLSAGASLALVLAGLVAPGLLVAGREMVALAGSAATAGVVFAIGARRNFDPVALVLGGLIVSLYCGALATLLILLNDRYLVSLFIWGSGSLAQQDWSTAVTLGPQLAVLCLGVALIARPLGLLELGEAGTRSLGLSPSAVRVLAVSIAVALAAAVASAVGVIGFIGLAAPTVARLAGARRVGPQLVWSALIGAAMLWLTDTSVQLLAADMGAFIPTGAVTALLGTPLLLLVLPRLKLSFAGGMAVLSARRWRGPTMPAVAVALGGLALLALAALFIGRTPAGAWQVNGLEDWDVLADWRLPRVGAALAAGAMLAAAGAILQRLTGNEMASPEVLGISAGAMIGMAAILFLITDPAYPVLMTGAAVGTALVLGALFILTRRSGFLPERLVLAGIALGAMLDAFIGALAATGDPRSLVLLRWMSGTTYGTGTASALVSLVLAGGLVGLTVALARWLDLLPLGASGARGLGLSVPRARGVLLVLAGLMTAAATIIVGPLSFVGLMAPQIARAAGFVRGGPQILVGAAAGGGLMLTADWLGRTLLYPYEMPAGIVSALVGTPLLLALMRRT</sequence>
<feature type="transmembrane region" description="Helical" evidence="8">
    <location>
        <begin position="86"/>
        <end position="109"/>
    </location>
</feature>
<evidence type="ECO:0000256" key="6">
    <source>
        <dbReference type="ARBA" id="ARBA00022989"/>
    </source>
</evidence>
<keyword evidence="4" id="KW-1003">Cell membrane</keyword>
<dbReference type="RefSeq" id="WP_009541383.1">
    <property type="nucleotide sequence ID" value="NZ_ANHY01000014.1"/>
</dbReference>
<comment type="caution">
    <text evidence="9">The sequence shown here is derived from an EMBL/GenBank/DDBJ whole genome shotgun (WGS) entry which is preliminary data.</text>
</comment>
<comment type="similarity">
    <text evidence="2">Belongs to the binding-protein-dependent transport system permease family. FecCD subfamily.</text>
</comment>
<name>K9GUR0_9PROT</name>
<keyword evidence="7 8" id="KW-0472">Membrane</keyword>
<feature type="transmembrane region" description="Helical" evidence="8">
    <location>
        <begin position="564"/>
        <end position="586"/>
    </location>
</feature>
<dbReference type="GO" id="GO:0005886">
    <property type="term" value="C:plasma membrane"/>
    <property type="evidence" value="ECO:0007669"/>
    <property type="project" value="UniProtKB-SubCell"/>
</dbReference>
<proteinExistence type="inferred from homology"/>
<dbReference type="CDD" id="cd06550">
    <property type="entry name" value="TM_ABC_iron-siderophores_like"/>
    <property type="match status" value="2"/>
</dbReference>